<dbReference type="Pfam" id="PF17919">
    <property type="entry name" value="RT_RNaseH_2"/>
    <property type="match status" value="1"/>
</dbReference>
<sequence length="1648" mass="187375">MAEMYQAWSTGQLPPSYPNNPAPSIIQTQDNITTELSPSFPIYQHYRGTTSQTPQSPPPKPVPYLPPPMTPVFVAPPPATFHKSPSEPTFQAQDNQYYPPEPTFKASEINSPAPQGSPLYYNQQRPRQSAYHHDSSQHYYHPSEPHFAINHAQAYNQPPVHTNWRAPVTPNTYPRAYPGPDKQLMEEKPVSKQNKNGDEPSMIVDEGSSSKVAAKQERPKLPVINNKAIPWNYERVTVMYKGKEIKEEVCEVQGLTRSGRCFTPEELRKTKNNPMPTKKAVTEEEAEEFLRKMKLHDYSVVDQLKKTPAQISLLSLLIHSEEHRLALMKILNEAHVPEKISVNHLGKIANRIFETNRITFVDDELPVEDSFGDIVLELTIGPVEFTMEFQVLDMTVSYNLLLGRPWIHAAKAVPSTLHQAVKFEWDHQEIVVHGEENLNAHNSTIVPVEGAEIDQGPWVYQVSDTVSVEKIPEGKYLANPKVSSTSVMVAYEMLKNGFIPGKGLGLSLQGIVQPVSLPENWGTFGLGFTPTANDVMRARKLKHQAWVLPKPVPQLSKSFVKTGAKNRPITTIPKSQVNPEEELIERFEKLFSDVNMLEDGEGCSNAEVQFVGPKTKLNNWKATPLPIRKESCSFYAGSSDMACMRNLQPSLKNQSGSEILIQEIYCDYESEYDEDEVFEEIKLIKALIEFKDVFAWSYDDMPGLSTDLVVHKLPTDPTVPPVKQRLRKFKPDMSMRIKEEITKQLEAKVIRVTRYPVWLANIVPVPKKDGKIRVCVDYRNLNKASPKDNFPLPNIHILIDNCAKHDIGSFVDCYAGYHQILMDEEDAEKTAFITPWGTYCYRVMPFGLKNAGATYMRAMTTVFHDMIHKEIEVYVDDVIIKSKHQADHVGDLRKFFLRLRRYNLKLNPAKCAFGVPSGKLLGFIVSRRGIELDPSKIKAIQELPPPRNKTEVMSLLGRLNYISRFIAQLTTTCEPIFKLLKKDAAVKWTDECQEAFDKIKGYLSNPPVLVPPEPGRPLILYLTVLENSFGCVLGQHDLTGRKEQAIYYLSKKFTAYEVKYTHLEKTCCALTWVAQKLKHYLSSYTTYLISRLDPLKYIFQKPMPTGRLAKWQILLTEFDIIYVTRTAMKAQALADHLAENPVDEEYEPLKTYFPDEETMHIDEVEQIEKPGWKLFFDAQLRFYCTNNMAEYEACILGLRLAADMGIREILVMGDSDLLVHQIQGEWETRDLKLIPYRQCLHDLCQRFQSVEFQHIPRIHNEVADALATLASMLHHPDKAYVDPIHIQVHDQHAYCNMVEEEFDGEPWFHDIKEYIRMGIYPAQATGDQKRTIRRLANGFFLSGGVLYKRTPDLGLLRCIDARQATAVMSEVHSGVCGPHMSGYVLAKKILRAVAHNVGTMALRAWGMDVIGPIEPAASNGHRFILVAIDYFTKWVEAKTFKSVTKKAVVDFVHSNIICRFGIPKVIITDNGANLNSNLMKEVCQQFKITHRNSTPYRPKANGAVEAANKNIKKLLVYGTEAVIPAEVEIPSLRIIAEAKIDDDEWVKTRLEQLNLIDEKRLTAVCHGQLYQRRIERAYNKKVRPRKFEVGQHVLKRILPHQVEAKGKFAPNWQGPFIVTRVLSNGALCLTDIEGKCIDMAINSDAVKR</sequence>
<dbReference type="PANTHER" id="PTHR48475">
    <property type="entry name" value="RIBONUCLEASE H"/>
    <property type="match status" value="1"/>
</dbReference>
<dbReference type="PaxDb" id="4097-A0A1S4ABZ0"/>
<dbReference type="OMA" id="MERDCIN"/>
<dbReference type="CDD" id="cd09279">
    <property type="entry name" value="RNase_HI_like"/>
    <property type="match status" value="1"/>
</dbReference>
<dbReference type="InterPro" id="IPR036397">
    <property type="entry name" value="RNaseH_sf"/>
</dbReference>
<dbReference type="CDD" id="cd01647">
    <property type="entry name" value="RT_LTR"/>
    <property type="match status" value="1"/>
</dbReference>
<dbReference type="InterPro" id="IPR041577">
    <property type="entry name" value="RT_RNaseH_2"/>
</dbReference>
<dbReference type="Gene3D" id="3.30.70.270">
    <property type="match status" value="2"/>
</dbReference>
<dbReference type="InterPro" id="IPR043128">
    <property type="entry name" value="Rev_trsase/Diguanyl_cyclase"/>
</dbReference>
<dbReference type="InterPro" id="IPR002156">
    <property type="entry name" value="RNaseH_domain"/>
</dbReference>
<feature type="compositionally biased region" description="Basic and acidic residues" evidence="1">
    <location>
        <begin position="131"/>
        <end position="143"/>
    </location>
</feature>
<feature type="non-terminal residue" evidence="5">
    <location>
        <position position="1648"/>
    </location>
</feature>
<dbReference type="PROSITE" id="PS50878">
    <property type="entry name" value="RT_POL"/>
    <property type="match status" value="1"/>
</dbReference>
<dbReference type="InterPro" id="IPR012337">
    <property type="entry name" value="RNaseH-like_sf"/>
</dbReference>
<dbReference type="Gene3D" id="3.30.420.10">
    <property type="entry name" value="Ribonuclease H-like superfamily/Ribonuclease H"/>
    <property type="match status" value="2"/>
</dbReference>
<dbReference type="InterPro" id="IPR001584">
    <property type="entry name" value="Integrase_cat-core"/>
</dbReference>
<dbReference type="Gene3D" id="3.10.10.10">
    <property type="entry name" value="HIV Type 1 Reverse Transcriptase, subunit A, domain 1"/>
    <property type="match status" value="1"/>
</dbReference>
<evidence type="ECO:0000313" key="5">
    <source>
        <dbReference type="RefSeq" id="XP_016474185.1"/>
    </source>
</evidence>
<evidence type="ECO:0000259" key="2">
    <source>
        <dbReference type="PROSITE" id="PS50174"/>
    </source>
</evidence>
<dbReference type="PANTHER" id="PTHR48475:SF1">
    <property type="entry name" value="RNASE H TYPE-1 DOMAIN-CONTAINING PROTEIN"/>
    <property type="match status" value="1"/>
</dbReference>
<feature type="compositionally biased region" description="Polar residues" evidence="1">
    <location>
        <begin position="86"/>
        <end position="96"/>
    </location>
</feature>
<dbReference type="RefSeq" id="XP_016474185.1">
    <property type="nucleotide sequence ID" value="XM_016618699.1"/>
</dbReference>
<feature type="domain" description="G-patch" evidence="2">
    <location>
        <begin position="493"/>
        <end position="531"/>
    </location>
</feature>
<dbReference type="Pfam" id="PF00665">
    <property type="entry name" value="rve"/>
    <property type="match status" value="1"/>
</dbReference>
<dbReference type="FunFam" id="3.30.70.270:FF:000020">
    <property type="entry name" value="Transposon Tf2-6 polyprotein-like Protein"/>
    <property type="match status" value="1"/>
</dbReference>
<feature type="compositionally biased region" description="Basic and acidic residues" evidence="1">
    <location>
        <begin position="183"/>
        <end position="198"/>
    </location>
</feature>
<evidence type="ECO:0000259" key="3">
    <source>
        <dbReference type="PROSITE" id="PS50878"/>
    </source>
</evidence>
<dbReference type="GO" id="GO:0004523">
    <property type="term" value="F:RNA-DNA hybrid ribonuclease activity"/>
    <property type="evidence" value="ECO:0007669"/>
    <property type="project" value="InterPro"/>
</dbReference>
<dbReference type="PROSITE" id="PS50174">
    <property type="entry name" value="G_PATCH"/>
    <property type="match status" value="1"/>
</dbReference>
<feature type="domain" description="Reverse transcriptase" evidence="3">
    <location>
        <begin position="746"/>
        <end position="925"/>
    </location>
</feature>
<dbReference type="GO" id="GO:0015074">
    <property type="term" value="P:DNA integration"/>
    <property type="evidence" value="ECO:0007669"/>
    <property type="project" value="InterPro"/>
</dbReference>
<dbReference type="InterPro" id="IPR000467">
    <property type="entry name" value="G_patch_dom"/>
</dbReference>
<dbReference type="SUPFAM" id="SSF53098">
    <property type="entry name" value="Ribonuclease H-like"/>
    <property type="match status" value="2"/>
</dbReference>
<reference evidence="5" key="1">
    <citation type="submission" date="2025-08" db="UniProtKB">
        <authorList>
            <consortium name="RefSeq"/>
        </authorList>
    </citation>
    <scope>IDENTIFICATION</scope>
</reference>
<gene>
    <name evidence="5" type="primary">LOC107795990</name>
</gene>
<dbReference type="GO" id="GO:0003676">
    <property type="term" value="F:nucleic acid binding"/>
    <property type="evidence" value="ECO:0007669"/>
    <property type="project" value="InterPro"/>
</dbReference>
<evidence type="ECO:0000259" key="4">
    <source>
        <dbReference type="PROSITE" id="PS50994"/>
    </source>
</evidence>
<protein>
    <submittedName>
        <fullName evidence="5">LOW QUALITY PROTEIN: uncharacterized protein</fullName>
    </submittedName>
</protein>
<dbReference type="OrthoDB" id="101614at2759"/>
<organism evidence="5">
    <name type="scientific">Nicotiana tabacum</name>
    <name type="common">Common tobacco</name>
    <dbReference type="NCBI Taxonomy" id="4097"/>
    <lineage>
        <taxon>Eukaryota</taxon>
        <taxon>Viridiplantae</taxon>
        <taxon>Streptophyta</taxon>
        <taxon>Embryophyta</taxon>
        <taxon>Tracheophyta</taxon>
        <taxon>Spermatophyta</taxon>
        <taxon>Magnoliopsida</taxon>
        <taxon>eudicotyledons</taxon>
        <taxon>Gunneridae</taxon>
        <taxon>Pentapetalae</taxon>
        <taxon>asterids</taxon>
        <taxon>lamiids</taxon>
        <taxon>Solanales</taxon>
        <taxon>Solanaceae</taxon>
        <taxon>Nicotianoideae</taxon>
        <taxon>Nicotianeae</taxon>
        <taxon>Nicotiana</taxon>
    </lineage>
</organism>
<feature type="domain" description="Integrase catalytic" evidence="4">
    <location>
        <begin position="1397"/>
        <end position="1574"/>
    </location>
</feature>
<feature type="compositionally biased region" description="Polar residues" evidence="1">
    <location>
        <begin position="108"/>
        <end position="127"/>
    </location>
</feature>
<evidence type="ECO:0000256" key="1">
    <source>
        <dbReference type="SAM" id="MobiDB-lite"/>
    </source>
</evidence>
<dbReference type="KEGG" id="nta:107795990"/>
<dbReference type="Pfam" id="PF00078">
    <property type="entry name" value="RVT_1"/>
    <property type="match status" value="1"/>
</dbReference>
<dbReference type="InterPro" id="IPR043502">
    <property type="entry name" value="DNA/RNA_pol_sf"/>
</dbReference>
<dbReference type="Pfam" id="PF13456">
    <property type="entry name" value="RVT_3"/>
    <property type="match status" value="1"/>
</dbReference>
<accession>A0A1S4ABZ0</accession>
<feature type="region of interest" description="Disordered" evidence="1">
    <location>
        <begin position="159"/>
        <end position="216"/>
    </location>
</feature>
<dbReference type="SMR" id="A0A1S4ABZ0"/>
<dbReference type="InterPro" id="IPR000477">
    <property type="entry name" value="RT_dom"/>
</dbReference>
<name>A0A1S4ABZ0_TOBAC</name>
<feature type="region of interest" description="Disordered" evidence="1">
    <location>
        <begin position="80"/>
        <end position="143"/>
    </location>
</feature>
<dbReference type="SUPFAM" id="SSF56672">
    <property type="entry name" value="DNA/RNA polymerases"/>
    <property type="match status" value="1"/>
</dbReference>
<dbReference type="PROSITE" id="PS50994">
    <property type="entry name" value="INTEGRASE"/>
    <property type="match status" value="1"/>
</dbReference>
<proteinExistence type="predicted"/>